<name>A0A224YGF0_9ACAR</name>
<protein>
    <recommendedName>
        <fullName evidence="3">Secreted protein</fullName>
    </recommendedName>
</protein>
<feature type="signal peptide" evidence="1">
    <location>
        <begin position="1"/>
        <end position="24"/>
    </location>
</feature>
<dbReference type="AlphaFoldDB" id="A0A224YGF0"/>
<reference evidence="2" key="1">
    <citation type="journal article" date="2017" name="Parasit. Vectors">
        <title>Sialotranscriptomics of Rhipicephalus zambeziensis reveals intricate expression profiles of secretory proteins and suggests tight temporal transcriptional regulation during blood-feeding.</title>
        <authorList>
            <person name="de Castro M.H."/>
            <person name="de Klerk D."/>
            <person name="Pienaar R."/>
            <person name="Rees D.J.G."/>
            <person name="Mans B.J."/>
        </authorList>
    </citation>
    <scope>NUCLEOTIDE SEQUENCE</scope>
    <source>
        <tissue evidence="2">Salivary glands</tissue>
    </source>
</reference>
<proteinExistence type="predicted"/>
<feature type="chain" id="PRO_5012194928" description="Secreted protein" evidence="1">
    <location>
        <begin position="25"/>
        <end position="152"/>
    </location>
</feature>
<evidence type="ECO:0008006" key="3">
    <source>
        <dbReference type="Google" id="ProtNLM"/>
    </source>
</evidence>
<organism evidence="2">
    <name type="scientific">Rhipicephalus zambeziensis</name>
    <dbReference type="NCBI Taxonomy" id="60191"/>
    <lineage>
        <taxon>Eukaryota</taxon>
        <taxon>Metazoa</taxon>
        <taxon>Ecdysozoa</taxon>
        <taxon>Arthropoda</taxon>
        <taxon>Chelicerata</taxon>
        <taxon>Arachnida</taxon>
        <taxon>Acari</taxon>
        <taxon>Parasitiformes</taxon>
        <taxon>Ixodida</taxon>
        <taxon>Ixodoidea</taxon>
        <taxon>Ixodidae</taxon>
        <taxon>Rhipicephalinae</taxon>
        <taxon>Rhipicephalus</taxon>
        <taxon>Rhipicephalus</taxon>
    </lineage>
</organism>
<sequence length="152" mass="16797">MCFDSLYFFLVSLHSHLVVHMSHCSAPCTAPGIDRTLQKCCSLCCFVHGCEPLEPLAIYSFAVKVEPCSVRANNAAASRPHQNITPYFSPAHATSGFTAQPLNIMADLCATLLPEGGIYSNSTPNRYPLWRFPGRLAWPRIVFCEGNDVYQV</sequence>
<keyword evidence="1" id="KW-0732">Signal</keyword>
<evidence type="ECO:0000313" key="2">
    <source>
        <dbReference type="EMBL" id="MAA13541.1"/>
    </source>
</evidence>
<dbReference type="EMBL" id="GFPF01002395">
    <property type="protein sequence ID" value="MAA13541.1"/>
    <property type="molecule type" value="Transcribed_RNA"/>
</dbReference>
<evidence type="ECO:0000256" key="1">
    <source>
        <dbReference type="SAM" id="SignalP"/>
    </source>
</evidence>
<accession>A0A224YGF0</accession>